<dbReference type="EC" id="3.1.1.-" evidence="7"/>
<dbReference type="GO" id="GO:0045493">
    <property type="term" value="P:xylan catabolic process"/>
    <property type="evidence" value="ECO:0007669"/>
    <property type="project" value="UniProtKB-KW"/>
</dbReference>
<protein>
    <recommendedName>
        <fullName evidence="7">Carboxylic ester hydrolase</fullName>
        <ecNumber evidence="7">3.1.1.-</ecNumber>
    </recommendedName>
</protein>
<gene>
    <name evidence="8" type="ORF">D0867_16548</name>
</gene>
<evidence type="ECO:0000256" key="1">
    <source>
        <dbReference type="ARBA" id="ARBA00022487"/>
    </source>
</evidence>
<evidence type="ECO:0000256" key="6">
    <source>
        <dbReference type="ARBA" id="ARBA00034075"/>
    </source>
</evidence>
<keyword evidence="4 7" id="KW-0378">Hydrolase</keyword>
<dbReference type="Pfam" id="PF07519">
    <property type="entry name" value="Tannase"/>
    <property type="match status" value="1"/>
</dbReference>
<keyword evidence="3" id="KW-0732">Signal</keyword>
<evidence type="ECO:0000256" key="7">
    <source>
        <dbReference type="RuleBase" id="RU361238"/>
    </source>
</evidence>
<evidence type="ECO:0000313" key="8">
    <source>
        <dbReference type="EMBL" id="RMX78648.1"/>
    </source>
</evidence>
<evidence type="ECO:0000256" key="3">
    <source>
        <dbReference type="ARBA" id="ARBA00022729"/>
    </source>
</evidence>
<name>A0A3M6WJS2_HORWE</name>
<dbReference type="AlphaFoldDB" id="A0A3M6WJS2"/>
<comment type="similarity">
    <text evidence="7">Belongs to the tannase family.</text>
</comment>
<evidence type="ECO:0000256" key="5">
    <source>
        <dbReference type="ARBA" id="ARBA00023157"/>
    </source>
</evidence>
<keyword evidence="2" id="KW-0624">Polysaccharide degradation</keyword>
<accession>A0A3M6WJS2</accession>
<dbReference type="GO" id="GO:0030600">
    <property type="term" value="F:feruloyl esterase activity"/>
    <property type="evidence" value="ECO:0007669"/>
    <property type="project" value="UniProtKB-EC"/>
</dbReference>
<keyword evidence="5" id="KW-1015">Disulfide bond</keyword>
<dbReference type="InterPro" id="IPR011118">
    <property type="entry name" value="Tannase/feruloyl_esterase"/>
</dbReference>
<evidence type="ECO:0000313" key="9">
    <source>
        <dbReference type="Proteomes" id="UP000271337"/>
    </source>
</evidence>
<feature type="non-terminal residue" evidence="8">
    <location>
        <position position="1"/>
    </location>
</feature>
<dbReference type="PANTHER" id="PTHR33938:SF15">
    <property type="entry name" value="FERULOYL ESTERASE B-RELATED"/>
    <property type="match status" value="1"/>
</dbReference>
<dbReference type="EMBL" id="QWIL01004472">
    <property type="protein sequence ID" value="RMX78648.1"/>
    <property type="molecule type" value="Genomic_DNA"/>
</dbReference>
<dbReference type="Proteomes" id="UP000271337">
    <property type="component" value="Unassembled WGS sequence"/>
</dbReference>
<comment type="caution">
    <text evidence="8">The sequence shown here is derived from an EMBL/GenBank/DDBJ whole genome shotgun (WGS) entry which is preliminary data.</text>
</comment>
<dbReference type="PANTHER" id="PTHR33938">
    <property type="entry name" value="FERULOYL ESTERASE B-RELATED"/>
    <property type="match status" value="1"/>
</dbReference>
<proteinExistence type="inferred from homology"/>
<organism evidence="8 9">
    <name type="scientific">Hortaea werneckii</name>
    <name type="common">Black yeast</name>
    <name type="synonym">Cladosporium werneckii</name>
    <dbReference type="NCBI Taxonomy" id="91943"/>
    <lineage>
        <taxon>Eukaryota</taxon>
        <taxon>Fungi</taxon>
        <taxon>Dikarya</taxon>
        <taxon>Ascomycota</taxon>
        <taxon>Pezizomycotina</taxon>
        <taxon>Dothideomycetes</taxon>
        <taxon>Dothideomycetidae</taxon>
        <taxon>Mycosphaerellales</taxon>
        <taxon>Teratosphaeriaceae</taxon>
        <taxon>Hortaea</taxon>
    </lineage>
</organism>
<comment type="catalytic activity">
    <reaction evidence="6">
        <text>feruloyl-polysaccharide + H2O = ferulate + polysaccharide.</text>
        <dbReference type="EC" id="3.1.1.73"/>
    </reaction>
</comment>
<dbReference type="OrthoDB" id="3039123at2759"/>
<keyword evidence="2" id="KW-0119">Carbohydrate metabolism</keyword>
<keyword evidence="2" id="KW-0858">Xylan degradation</keyword>
<keyword evidence="1" id="KW-0719">Serine esterase</keyword>
<evidence type="ECO:0000256" key="2">
    <source>
        <dbReference type="ARBA" id="ARBA00022651"/>
    </source>
</evidence>
<evidence type="ECO:0000256" key="4">
    <source>
        <dbReference type="ARBA" id="ARBA00022801"/>
    </source>
</evidence>
<sequence>IQTVEDAFKPLYFGDNLVYPALLYGSEVDAFRLGLLSGSVNGIARDFFRGGVFNDSSYDITTITKDDMMRASELDALHGYPSAFDADLSGFQAAGRKMMMYHGMADPMTSGTNSQRYYLKVAQQMGLSHEEIDNFFRLYRISGMAHCGVGGISGAGAWMFGQSGASSAASNNIVHNLVNWVENDDAPDTLLGTKFWYDTPSMGIEFERAHCRFPYRTTYQGGDSTLPSSWGCELIEDWQNCAGVECNEDGSFA</sequence>
<reference evidence="8 9" key="1">
    <citation type="journal article" date="2018" name="BMC Genomics">
        <title>Genomic evidence for intraspecific hybridization in a clonal and extremely halotolerant yeast.</title>
        <authorList>
            <person name="Gostincar C."/>
            <person name="Stajich J.E."/>
            <person name="Zupancic J."/>
            <person name="Zalar P."/>
            <person name="Gunde-Cimerman N."/>
        </authorList>
    </citation>
    <scope>NUCLEOTIDE SEQUENCE [LARGE SCALE GENOMIC DNA]</scope>
    <source>
        <strain evidence="8 9">EXF-6669</strain>
    </source>
</reference>